<reference evidence="1 2" key="1">
    <citation type="journal article" date="2022" name="Hortic Res">
        <title>A haplotype resolved chromosomal level avocado genome allows analysis of novel avocado genes.</title>
        <authorList>
            <person name="Nath O."/>
            <person name="Fletcher S.J."/>
            <person name="Hayward A."/>
            <person name="Shaw L.M."/>
            <person name="Masouleh A.K."/>
            <person name="Furtado A."/>
            <person name="Henry R.J."/>
            <person name="Mitter N."/>
        </authorList>
    </citation>
    <scope>NUCLEOTIDE SEQUENCE [LARGE SCALE GENOMIC DNA]</scope>
    <source>
        <strain evidence="2">cv. Hass</strain>
    </source>
</reference>
<dbReference type="EMBL" id="CM056815">
    <property type="protein sequence ID" value="KAJ8629058.1"/>
    <property type="molecule type" value="Genomic_DNA"/>
</dbReference>
<gene>
    <name evidence="1" type="ORF">MRB53_022381</name>
</gene>
<proteinExistence type="predicted"/>
<comment type="caution">
    <text evidence="1">The sequence shown here is derived from an EMBL/GenBank/DDBJ whole genome shotgun (WGS) entry which is preliminary data.</text>
</comment>
<keyword evidence="2" id="KW-1185">Reference proteome</keyword>
<evidence type="ECO:0000313" key="2">
    <source>
        <dbReference type="Proteomes" id="UP001234297"/>
    </source>
</evidence>
<evidence type="ECO:0000313" key="1">
    <source>
        <dbReference type="EMBL" id="KAJ8629058.1"/>
    </source>
</evidence>
<accession>A0ACC2L6R3</accession>
<dbReference type="Proteomes" id="UP001234297">
    <property type="component" value="Chromosome 7"/>
</dbReference>
<name>A0ACC2L6R3_PERAE</name>
<organism evidence="1 2">
    <name type="scientific">Persea americana</name>
    <name type="common">Avocado</name>
    <dbReference type="NCBI Taxonomy" id="3435"/>
    <lineage>
        <taxon>Eukaryota</taxon>
        <taxon>Viridiplantae</taxon>
        <taxon>Streptophyta</taxon>
        <taxon>Embryophyta</taxon>
        <taxon>Tracheophyta</taxon>
        <taxon>Spermatophyta</taxon>
        <taxon>Magnoliopsida</taxon>
        <taxon>Magnoliidae</taxon>
        <taxon>Laurales</taxon>
        <taxon>Lauraceae</taxon>
        <taxon>Persea</taxon>
    </lineage>
</organism>
<sequence length="653" mass="72139">MDKHLHGSQYLAPNVSCSSSTSSPLQFKKHANGPSETGEEQITSSLSIECCWQSKEMNSSEDNTEVPQTGGFEARQCLGNELDRKGQVAFNFEGDDMDQGLSCVDSHEKNFNKTFNVCDHNALAEQFVNVDSEEYVLKQRCTRPVLLESLGRNDNLVHSESIFPIGDSHQIEIEVQEDFGMHLSPVHVGDSGYHIIDSPDRIVNSCSLLDDEASQEDCILSKLSGGSYEVRDEERFCILGDEKHTSEYQFGDRCDSGNFNGFPRDWASSEMDEVAVKSDRQQESLVHMWDGLSNKEFNSKRIEDWINQIDLQSSSPLYEIGECSNSTPKSRKDACLIGGMIPAKFNGSVTLGMDMANRYISSLTTMSISAQMANLGLAVIPCLSACVSLRVLNLSGNTIVGIIGGSLPRGLRVLDLSKNNISVIEGLRELTYLHVLNLSKNNISTIEGLRELTCLRVLDLSHNRIFRIGHGLVSCSSLKEVYLAGNKISEVEGLHRLLKLNVLDLRFNKISTTKCLGQLAANYGSLQAINLEGNPALRNVGDEQKLKKYLAGLLPHLVYLNGQMIRGSSLKEIPDQLVRSITAHYFNPSLRSEHKLSRRAIHGASTHKSPSSSTHGRSSKARGSSNRQKSGMVSCLQADQKEPITRRKIVLQG</sequence>
<protein>
    <submittedName>
        <fullName evidence="1">Uncharacterized protein</fullName>
    </submittedName>
</protein>